<keyword evidence="3" id="KW-0106">Calcium</keyword>
<evidence type="ECO:0000256" key="3">
    <source>
        <dbReference type="ARBA" id="ARBA00022837"/>
    </source>
</evidence>
<evidence type="ECO:0000313" key="5">
    <source>
        <dbReference type="EMBL" id="ARU58069.1"/>
    </source>
</evidence>
<name>A0A1Y0ID53_9GAMM</name>
<evidence type="ECO:0000256" key="2">
    <source>
        <dbReference type="ARBA" id="ARBA00022525"/>
    </source>
</evidence>
<dbReference type="InterPro" id="IPR001343">
    <property type="entry name" value="Hemolysn_Ca-bd"/>
</dbReference>
<feature type="signal peptide" evidence="4">
    <location>
        <begin position="1"/>
        <end position="22"/>
    </location>
</feature>
<dbReference type="GO" id="GO:0005576">
    <property type="term" value="C:extracellular region"/>
    <property type="evidence" value="ECO:0007669"/>
    <property type="project" value="UniProtKB-SubCell"/>
</dbReference>
<dbReference type="InterPro" id="IPR050557">
    <property type="entry name" value="RTX_toxin/Mannuronan_C5-epim"/>
</dbReference>
<dbReference type="PROSITE" id="PS51257">
    <property type="entry name" value="PROKAR_LIPOPROTEIN"/>
    <property type="match status" value="1"/>
</dbReference>
<keyword evidence="6" id="KW-1185">Reference proteome</keyword>
<dbReference type="Gene3D" id="2.150.10.10">
    <property type="entry name" value="Serralysin-like metalloprotease, C-terminal"/>
    <property type="match status" value="1"/>
</dbReference>
<organism evidence="5 6">
    <name type="scientific">Oleiphilus messinensis</name>
    <dbReference type="NCBI Taxonomy" id="141451"/>
    <lineage>
        <taxon>Bacteria</taxon>
        <taxon>Pseudomonadati</taxon>
        <taxon>Pseudomonadota</taxon>
        <taxon>Gammaproteobacteria</taxon>
        <taxon>Oceanospirillales</taxon>
        <taxon>Oleiphilaceae</taxon>
        <taxon>Oleiphilus</taxon>
    </lineage>
</organism>
<sequence length="292" mass="30540">MKLKYSLLAASIVAAFSCVARAELIVGTDLNSNNGANTAINQLYAGNRGSNGGGDQSLQFGDIIQGTASADVLVGGLGIDVLLGGNGDDVIIGGTEDFNSANRDRAFGEAGQDIFIWTPGDGNDFFDGGTGTDVLILGLVGEEKDGNGNTEGAPFFSVNPPNRPGSQDFDGIFIDPVTELPVVDVVGGPGFCEVLDRQTDGMDELGLDNLVRFILRGPANAFEDAIAADPDADQNTLDTGLRIAVHLKQTEFVVCGSRDGNEIEVFDLRQTPVAKVSISELPEKAYNLVIGL</sequence>
<dbReference type="InterPro" id="IPR018511">
    <property type="entry name" value="Hemolysin-typ_Ca-bd_CS"/>
</dbReference>
<comment type="subcellular location">
    <subcellularLocation>
        <location evidence="1">Secreted</location>
    </subcellularLocation>
</comment>
<dbReference type="PANTHER" id="PTHR38340">
    <property type="entry name" value="S-LAYER PROTEIN"/>
    <property type="match status" value="1"/>
</dbReference>
<dbReference type="InterPro" id="IPR011049">
    <property type="entry name" value="Serralysin-like_metalloprot_C"/>
</dbReference>
<protein>
    <submittedName>
        <fullName evidence="5">Hemolysin-type calcium-binding repeat-containing protein</fullName>
    </submittedName>
</protein>
<dbReference type="GO" id="GO:0005509">
    <property type="term" value="F:calcium ion binding"/>
    <property type="evidence" value="ECO:0007669"/>
    <property type="project" value="InterPro"/>
</dbReference>
<dbReference type="PRINTS" id="PR00313">
    <property type="entry name" value="CABNDNGRPT"/>
</dbReference>
<keyword evidence="4" id="KW-0732">Signal</keyword>
<evidence type="ECO:0000256" key="1">
    <source>
        <dbReference type="ARBA" id="ARBA00004613"/>
    </source>
</evidence>
<dbReference type="AlphaFoldDB" id="A0A1Y0ID53"/>
<dbReference type="EMBL" id="CP021425">
    <property type="protein sequence ID" value="ARU58069.1"/>
    <property type="molecule type" value="Genomic_DNA"/>
</dbReference>
<dbReference type="SUPFAM" id="SSF51120">
    <property type="entry name" value="beta-Roll"/>
    <property type="match status" value="1"/>
</dbReference>
<evidence type="ECO:0000313" key="6">
    <source>
        <dbReference type="Proteomes" id="UP000196027"/>
    </source>
</evidence>
<dbReference type="OrthoDB" id="6194573at2"/>
<feature type="chain" id="PRO_5013186092" evidence="4">
    <location>
        <begin position="23"/>
        <end position="292"/>
    </location>
</feature>
<keyword evidence="2" id="KW-0964">Secreted</keyword>
<gene>
    <name evidence="5" type="ORF">OLMES_4051</name>
</gene>
<dbReference type="PANTHER" id="PTHR38340:SF1">
    <property type="entry name" value="S-LAYER PROTEIN"/>
    <property type="match status" value="1"/>
</dbReference>
<reference evidence="5 6" key="1">
    <citation type="submission" date="2017-05" db="EMBL/GenBank/DDBJ databases">
        <title>Genomic insights into alkan degradation activity of Oleiphilus messinensis.</title>
        <authorList>
            <person name="Kozyavkin S.A."/>
            <person name="Slesarev A.I."/>
            <person name="Golyshin P.N."/>
            <person name="Korzhenkov A."/>
            <person name="Golyshina O.N."/>
            <person name="Toshchakov S.V."/>
        </authorList>
    </citation>
    <scope>NUCLEOTIDE SEQUENCE [LARGE SCALE GENOMIC DNA]</scope>
    <source>
        <strain evidence="5 6">ME102</strain>
    </source>
</reference>
<dbReference type="Proteomes" id="UP000196027">
    <property type="component" value="Chromosome"/>
</dbReference>
<dbReference type="Pfam" id="PF00353">
    <property type="entry name" value="HemolysinCabind"/>
    <property type="match status" value="2"/>
</dbReference>
<dbReference type="KEGG" id="ome:OLMES_4051"/>
<dbReference type="RefSeq" id="WP_087462890.1">
    <property type="nucleotide sequence ID" value="NZ_CP021425.1"/>
</dbReference>
<accession>A0A1Y0ID53</accession>
<proteinExistence type="predicted"/>
<evidence type="ECO:0000256" key="4">
    <source>
        <dbReference type="SAM" id="SignalP"/>
    </source>
</evidence>
<dbReference type="PROSITE" id="PS00330">
    <property type="entry name" value="HEMOLYSIN_CALCIUM"/>
    <property type="match status" value="1"/>
</dbReference>